<dbReference type="EMBL" id="RPFW01000016">
    <property type="protein sequence ID" value="TVY98984.1"/>
    <property type="molecule type" value="Genomic_DNA"/>
</dbReference>
<gene>
    <name evidence="2" type="ORF">EAS64_42540</name>
</gene>
<reference evidence="2 3" key="1">
    <citation type="submission" date="2018-11" db="EMBL/GenBank/DDBJ databases">
        <title>Trebonia kvetii gen.nov., sp.nov., a novel acidophilic actinobacterium, and proposal of the new actinobacterial family Treboniaceae fam. nov.</title>
        <authorList>
            <person name="Rapoport D."/>
            <person name="Sagova-Mareckova M."/>
            <person name="Sedlacek I."/>
            <person name="Provaznik J."/>
            <person name="Kralova S."/>
            <person name="Pavlinic D."/>
            <person name="Benes V."/>
            <person name="Kopecky J."/>
        </authorList>
    </citation>
    <scope>NUCLEOTIDE SEQUENCE [LARGE SCALE GENOMIC DNA]</scope>
    <source>
        <strain evidence="2 3">15Tr583</strain>
    </source>
</reference>
<dbReference type="Proteomes" id="UP000460272">
    <property type="component" value="Unassembled WGS sequence"/>
</dbReference>
<evidence type="ECO:0000313" key="3">
    <source>
        <dbReference type="Proteomes" id="UP000460272"/>
    </source>
</evidence>
<keyword evidence="3" id="KW-1185">Reference proteome</keyword>
<evidence type="ECO:0000256" key="1">
    <source>
        <dbReference type="SAM" id="MobiDB-lite"/>
    </source>
</evidence>
<feature type="region of interest" description="Disordered" evidence="1">
    <location>
        <begin position="561"/>
        <end position="596"/>
    </location>
</feature>
<accession>A0A6P2BKQ0</accession>
<dbReference type="RefSeq" id="WP_145862404.1">
    <property type="nucleotide sequence ID" value="NZ_RPFW01000016.1"/>
</dbReference>
<feature type="compositionally biased region" description="Acidic residues" evidence="1">
    <location>
        <begin position="583"/>
        <end position="593"/>
    </location>
</feature>
<proteinExistence type="predicted"/>
<dbReference type="AlphaFoldDB" id="A0A6P2BKQ0"/>
<evidence type="ECO:0008006" key="4">
    <source>
        <dbReference type="Google" id="ProtNLM"/>
    </source>
</evidence>
<name>A0A6P2BKQ0_9ACTN</name>
<organism evidence="2 3">
    <name type="scientific">Trebonia kvetii</name>
    <dbReference type="NCBI Taxonomy" id="2480626"/>
    <lineage>
        <taxon>Bacteria</taxon>
        <taxon>Bacillati</taxon>
        <taxon>Actinomycetota</taxon>
        <taxon>Actinomycetes</taxon>
        <taxon>Streptosporangiales</taxon>
        <taxon>Treboniaceae</taxon>
        <taxon>Trebonia</taxon>
    </lineage>
</organism>
<protein>
    <recommendedName>
        <fullName evidence="4">PLD phosphodiesterase domain-containing protein</fullName>
    </recommendedName>
</protein>
<evidence type="ECO:0000313" key="2">
    <source>
        <dbReference type="EMBL" id="TVY98984.1"/>
    </source>
</evidence>
<comment type="caution">
    <text evidence="2">The sequence shown here is derived from an EMBL/GenBank/DDBJ whole genome shotgun (WGS) entry which is preliminary data.</text>
</comment>
<sequence>MSAGPRPSIVIPDLLQGQWTTALICTFGADLLFFETRLMTQLAQVPLRIILADDRRLASTLGEAARTGQRHRLANKAYVAAPIRHPRAAHGKLALLLGPANGRLIIGSGNLGYDGYASPGELWHVFAYSDDNPQHLSEFAAARSFIDELASRQLLDPPVTELLHTTWGMTTWLPPAPAAPATLCSNLNRPLIEQLRDRAPGQVTELVAYAPFHDEDCAALRALITAFTPERVRLLVTDATSAHPAAIKQALGDSPKRIIELVRVKEEPAAYIYAKWVHLIHPDAETLLTGSANLSRSALLQPSSAGNIEIGVISAGPSGTFDGLYAHLQSERGNDASALGITYRAGSEDDNDGVAPCLAVLWSRLDGDTLSITFSGIIPEGMPLLLEDHAGRALAVVSTSSSGATLSVKLDKESADRLAEGGRVAVRTSSAPGQLWFTWPYQLSHLRGRLDRASQRERLPAIADLPQQDSELYELLRELDQTLIIDRESAWRIAKPGGVPQADDGNPELIRLEDLDWDRIRRDPRYSGYFTRGRPAGLPPTDIQVILAAIAGRLGDLALGTARPDAEDEEDLAREGDAGISSESEETDEELEDEVTRRRLPVSTRTRMAFDRFVRRYASALTDTAFIDELGPIPAATNAVIFGHLLSRLLEREAVSPRRAIPAQIATWRFLWRNDHLAAGTQHHDAETSEAVRHLLTEADAQVTTLQGLVASLGHAIEDDTVTALRDIARHLLTDTQFGLDANLLSAAAGGDSMAPGFLGALSQIAEPVTAGEIIDYVLAPCGIPRSSAQWHADQVRRPGLRNRIGYQSTTFVITTPIEDLSVQRARELLERVAVAASFSRHDATYVRIRFEGNGKAVAYWDADARYGLVRIDDDTEEDLESFAPAWPDWQARANELQAEIADRSPAAQSA</sequence>
<dbReference type="OrthoDB" id="3777082at2"/>